<dbReference type="RefSeq" id="WP_222405306.1">
    <property type="nucleotide sequence ID" value="NZ_JAHVKP010000001.1"/>
</dbReference>
<dbReference type="InterPro" id="IPR011990">
    <property type="entry name" value="TPR-like_helical_dom_sf"/>
</dbReference>
<dbReference type="SUPFAM" id="SSF48452">
    <property type="entry name" value="TPR-like"/>
    <property type="match status" value="1"/>
</dbReference>
<name>A0A9Q3S1Q1_9SPHN</name>
<gene>
    <name evidence="2" type="ORF">KUV31_09200</name>
</gene>
<feature type="chain" id="PRO_5040339366" description="Tetratricopeptide repeat protein" evidence="1">
    <location>
        <begin position="18"/>
        <end position="127"/>
    </location>
</feature>
<proteinExistence type="predicted"/>
<dbReference type="Proteomes" id="UP000824927">
    <property type="component" value="Unassembled WGS sequence"/>
</dbReference>
<feature type="signal peptide" evidence="1">
    <location>
        <begin position="1"/>
        <end position="17"/>
    </location>
</feature>
<protein>
    <recommendedName>
        <fullName evidence="4">Tetratricopeptide repeat protein</fullName>
    </recommendedName>
</protein>
<reference evidence="2" key="1">
    <citation type="submission" date="2021-06" db="EMBL/GenBank/DDBJ databases">
        <title>50 bacteria genomes isolated from Dapeng, Shenzhen, China.</title>
        <authorList>
            <person name="Zheng W."/>
            <person name="Yu S."/>
            <person name="Huang Y."/>
        </authorList>
    </citation>
    <scope>NUCLEOTIDE SEQUENCE</scope>
    <source>
        <strain evidence="2">DP4N28-2</strain>
    </source>
</reference>
<evidence type="ECO:0000313" key="3">
    <source>
        <dbReference type="Proteomes" id="UP000824927"/>
    </source>
</evidence>
<evidence type="ECO:0000313" key="2">
    <source>
        <dbReference type="EMBL" id="MBY6218518.1"/>
    </source>
</evidence>
<dbReference type="AlphaFoldDB" id="A0A9Q3S1Q1"/>
<dbReference type="Gene3D" id="1.25.40.10">
    <property type="entry name" value="Tetratricopeptide repeat domain"/>
    <property type="match status" value="1"/>
</dbReference>
<comment type="caution">
    <text evidence="2">The sequence shown here is derived from an EMBL/GenBank/DDBJ whole genome shotgun (WGS) entry which is preliminary data.</text>
</comment>
<evidence type="ECO:0008006" key="4">
    <source>
        <dbReference type="Google" id="ProtNLM"/>
    </source>
</evidence>
<organism evidence="2 3">
    <name type="scientific">Qipengyuania aquimaris</name>
    <dbReference type="NCBI Taxonomy" id="255984"/>
    <lineage>
        <taxon>Bacteria</taxon>
        <taxon>Pseudomonadati</taxon>
        <taxon>Pseudomonadota</taxon>
        <taxon>Alphaproteobacteria</taxon>
        <taxon>Sphingomonadales</taxon>
        <taxon>Erythrobacteraceae</taxon>
        <taxon>Qipengyuania</taxon>
    </lineage>
</organism>
<keyword evidence="1" id="KW-0732">Signal</keyword>
<evidence type="ECO:0000256" key="1">
    <source>
        <dbReference type="SAM" id="SignalP"/>
    </source>
</evidence>
<accession>A0A9Q3S1Q1</accession>
<dbReference type="EMBL" id="JAHVKP010000001">
    <property type="protein sequence ID" value="MBY6218518.1"/>
    <property type="molecule type" value="Genomic_DNA"/>
</dbReference>
<sequence>MSLLAAATLLVVADSSALVVTAPETEFDIGYEELIAGHDHDALAAIEECEKSSHRDPARQINHGIALARLGDYEEARVRFTAAARNADRYELETSTGEWIDSRVLGRRGLAMLESGDFQKYAALASR</sequence>